<dbReference type="Gene3D" id="1.50.10.20">
    <property type="match status" value="1"/>
</dbReference>
<protein>
    <recommendedName>
        <fullName evidence="3">Prenyltransferase and squalene oxidase repeat protein</fullName>
    </recommendedName>
</protein>
<dbReference type="Pfam" id="PF13646">
    <property type="entry name" value="HEAT_2"/>
    <property type="match status" value="1"/>
</dbReference>
<dbReference type="Gene3D" id="1.25.10.10">
    <property type="entry name" value="Leucine-rich Repeat Variant"/>
    <property type="match status" value="1"/>
</dbReference>
<name>A0A517SN15_9PLAN</name>
<dbReference type="SUPFAM" id="SSF48239">
    <property type="entry name" value="Terpenoid cyclases/Protein prenyltransferases"/>
    <property type="match status" value="1"/>
</dbReference>
<evidence type="ECO:0000313" key="1">
    <source>
        <dbReference type="EMBL" id="QDT57512.1"/>
    </source>
</evidence>
<proteinExistence type="predicted"/>
<accession>A0A517SN15</accession>
<keyword evidence="2" id="KW-1185">Reference proteome</keyword>
<evidence type="ECO:0008006" key="3">
    <source>
        <dbReference type="Google" id="ProtNLM"/>
    </source>
</evidence>
<dbReference type="EMBL" id="CP036271">
    <property type="protein sequence ID" value="QDT57512.1"/>
    <property type="molecule type" value="Genomic_DNA"/>
</dbReference>
<dbReference type="KEGG" id="ccos:Pan44_55810"/>
<dbReference type="Proteomes" id="UP000315700">
    <property type="component" value="Chromosome"/>
</dbReference>
<dbReference type="InterPro" id="IPR008930">
    <property type="entry name" value="Terpenoid_cyclase/PrenylTrfase"/>
</dbReference>
<dbReference type="InterPro" id="IPR016024">
    <property type="entry name" value="ARM-type_fold"/>
</dbReference>
<gene>
    <name evidence="1" type="ORF">Pan44_55810</name>
</gene>
<reference evidence="1 2" key="1">
    <citation type="submission" date="2019-02" db="EMBL/GenBank/DDBJ databases">
        <title>Deep-cultivation of Planctomycetes and their phenomic and genomic characterization uncovers novel biology.</title>
        <authorList>
            <person name="Wiegand S."/>
            <person name="Jogler M."/>
            <person name="Boedeker C."/>
            <person name="Pinto D."/>
            <person name="Vollmers J."/>
            <person name="Rivas-Marin E."/>
            <person name="Kohn T."/>
            <person name="Peeters S.H."/>
            <person name="Heuer A."/>
            <person name="Rast P."/>
            <person name="Oberbeckmann S."/>
            <person name="Bunk B."/>
            <person name="Jeske O."/>
            <person name="Meyerdierks A."/>
            <person name="Storesund J.E."/>
            <person name="Kallscheuer N."/>
            <person name="Luecker S."/>
            <person name="Lage O.M."/>
            <person name="Pohl T."/>
            <person name="Merkel B.J."/>
            <person name="Hornburger P."/>
            <person name="Mueller R.-W."/>
            <person name="Bruemmer F."/>
            <person name="Labrenz M."/>
            <person name="Spormann A.M."/>
            <person name="Op den Camp H."/>
            <person name="Overmann J."/>
            <person name="Amann R."/>
            <person name="Jetten M.S.M."/>
            <person name="Mascher T."/>
            <person name="Medema M.H."/>
            <person name="Devos D.P."/>
            <person name="Kaster A.-K."/>
            <person name="Ovreas L."/>
            <person name="Rohde M."/>
            <person name="Galperin M.Y."/>
            <person name="Jogler C."/>
        </authorList>
    </citation>
    <scope>NUCLEOTIDE SEQUENCE [LARGE SCALE GENOMIC DNA]</scope>
    <source>
        <strain evidence="1 2">Pan44</strain>
    </source>
</reference>
<dbReference type="SUPFAM" id="SSF48371">
    <property type="entry name" value="ARM repeat"/>
    <property type="match status" value="1"/>
</dbReference>
<dbReference type="CDD" id="cd00688">
    <property type="entry name" value="ISOPREN_C2_like"/>
    <property type="match status" value="1"/>
</dbReference>
<sequence>MRFNSLLVSRGRYTQTPGSRVRTGPNTLRVSVLRMFRSCLTLALLCGLPQALQAADAARQQQAIGRAAASVRSNFASYHEGYKTIAALALLKAGMPPQTPEIQDAIGEIQKRIDPAKGYGLAGHRECYYIAGVDAVLLADLDGEKYRNELIAIQKFIEQGQRADGSWDYPGIMDRGDTSVTHYALLGLWACARADVPSPPEVWSNSIKWHLSIQNNDGGFSYKPGTAQGFGGGASVLNMTVNAVGSMSIAWMHLSDVPPNLESEGPKSPPKPKPAVAKNNSVLEAVPVNLPPAAGPLGDTAGIPEGTAKAMKRAYAWIVPRFTIENPVPGFYAYYFYSLERMTALVNISSIGSHEWYNEISDVLVAKQNMDGSWGNTPSDTSLAILALAKSTAKLLKRRDPIATFGNGLLQGGRGLPDANGGTAKAKTDGKPATPLDQLLASLTKADNLDIEDVQEQFVEQVQIGDRRELIQQKGLLVKLIQHPNVEIRRTAAWALGRTNDLSLARYLITALEDPDVDVNIEAHNALCWISRKPAGFDLQLDPFEGLPLDAGVDIREATLKGWRNAALKAWGDWYLRNRPYKDRGDEFEAVLREKLAALK</sequence>
<evidence type="ECO:0000313" key="2">
    <source>
        <dbReference type="Proteomes" id="UP000315700"/>
    </source>
</evidence>
<organism evidence="1 2">
    <name type="scientific">Caulifigura coniformis</name>
    <dbReference type="NCBI Taxonomy" id="2527983"/>
    <lineage>
        <taxon>Bacteria</taxon>
        <taxon>Pseudomonadati</taxon>
        <taxon>Planctomycetota</taxon>
        <taxon>Planctomycetia</taxon>
        <taxon>Planctomycetales</taxon>
        <taxon>Planctomycetaceae</taxon>
        <taxon>Caulifigura</taxon>
    </lineage>
</organism>
<dbReference type="AlphaFoldDB" id="A0A517SN15"/>
<dbReference type="InterPro" id="IPR011989">
    <property type="entry name" value="ARM-like"/>
</dbReference>
<dbReference type="InParanoid" id="A0A517SN15"/>